<comment type="caution">
    <text evidence="4">The sequence shown here is derived from an EMBL/GenBank/DDBJ whole genome shotgun (WGS) entry which is preliminary data.</text>
</comment>
<dbReference type="AlphaFoldDB" id="A0AAE0K0T4"/>
<name>A0AAE0K0T4_9PEZI</name>
<feature type="region of interest" description="Disordered" evidence="1">
    <location>
        <begin position="410"/>
        <end position="433"/>
    </location>
</feature>
<dbReference type="EMBL" id="JAULSW010000011">
    <property type="protein sequence ID" value="KAK3367565.1"/>
    <property type="molecule type" value="Genomic_DNA"/>
</dbReference>
<dbReference type="PANTHER" id="PTHR37049:SF4">
    <property type="entry name" value="RHODANESE DOMAIN-CONTAINING PROTEIN"/>
    <property type="match status" value="1"/>
</dbReference>
<organism evidence="4 5">
    <name type="scientific">Podospora didyma</name>
    <dbReference type="NCBI Taxonomy" id="330526"/>
    <lineage>
        <taxon>Eukaryota</taxon>
        <taxon>Fungi</taxon>
        <taxon>Dikarya</taxon>
        <taxon>Ascomycota</taxon>
        <taxon>Pezizomycotina</taxon>
        <taxon>Sordariomycetes</taxon>
        <taxon>Sordariomycetidae</taxon>
        <taxon>Sordariales</taxon>
        <taxon>Podosporaceae</taxon>
        <taxon>Podospora</taxon>
    </lineage>
</organism>
<proteinExistence type="predicted"/>
<feature type="domain" description="CPAF-like PDZ" evidence="3">
    <location>
        <begin position="105"/>
        <end position="200"/>
    </location>
</feature>
<feature type="signal peptide" evidence="2">
    <location>
        <begin position="1"/>
        <end position="20"/>
    </location>
</feature>
<reference evidence="4" key="1">
    <citation type="journal article" date="2023" name="Mol. Phylogenet. Evol.">
        <title>Genome-scale phylogeny and comparative genomics of the fungal order Sordariales.</title>
        <authorList>
            <person name="Hensen N."/>
            <person name="Bonometti L."/>
            <person name="Westerberg I."/>
            <person name="Brannstrom I.O."/>
            <person name="Guillou S."/>
            <person name="Cros-Aarteil S."/>
            <person name="Calhoun S."/>
            <person name="Haridas S."/>
            <person name="Kuo A."/>
            <person name="Mondo S."/>
            <person name="Pangilinan J."/>
            <person name="Riley R."/>
            <person name="LaButti K."/>
            <person name="Andreopoulos B."/>
            <person name="Lipzen A."/>
            <person name="Chen C."/>
            <person name="Yan M."/>
            <person name="Daum C."/>
            <person name="Ng V."/>
            <person name="Clum A."/>
            <person name="Steindorff A."/>
            <person name="Ohm R.A."/>
            <person name="Martin F."/>
            <person name="Silar P."/>
            <person name="Natvig D.O."/>
            <person name="Lalanne C."/>
            <person name="Gautier V."/>
            <person name="Ament-Velasquez S.L."/>
            <person name="Kruys A."/>
            <person name="Hutchinson M.I."/>
            <person name="Powell A.J."/>
            <person name="Barry K."/>
            <person name="Miller A.N."/>
            <person name="Grigoriev I.V."/>
            <person name="Debuchy R."/>
            <person name="Gladieux P."/>
            <person name="Hiltunen Thoren M."/>
            <person name="Johannesson H."/>
        </authorList>
    </citation>
    <scope>NUCLEOTIDE SEQUENCE</scope>
    <source>
        <strain evidence="4">CBS 232.78</strain>
    </source>
</reference>
<evidence type="ECO:0000313" key="5">
    <source>
        <dbReference type="Proteomes" id="UP001285441"/>
    </source>
</evidence>
<dbReference type="Proteomes" id="UP001285441">
    <property type="component" value="Unassembled WGS sequence"/>
</dbReference>
<feature type="chain" id="PRO_5042016290" description="CPAF-like PDZ domain-containing protein" evidence="2">
    <location>
        <begin position="21"/>
        <end position="450"/>
    </location>
</feature>
<gene>
    <name evidence="4" type="ORF">B0H63DRAFT_515401</name>
</gene>
<reference evidence="4" key="2">
    <citation type="submission" date="2023-06" db="EMBL/GenBank/DDBJ databases">
        <authorList>
            <consortium name="Lawrence Berkeley National Laboratory"/>
            <person name="Haridas S."/>
            <person name="Hensen N."/>
            <person name="Bonometti L."/>
            <person name="Westerberg I."/>
            <person name="Brannstrom I.O."/>
            <person name="Guillou S."/>
            <person name="Cros-Aarteil S."/>
            <person name="Calhoun S."/>
            <person name="Kuo A."/>
            <person name="Mondo S."/>
            <person name="Pangilinan J."/>
            <person name="Riley R."/>
            <person name="LaButti K."/>
            <person name="Andreopoulos B."/>
            <person name="Lipzen A."/>
            <person name="Chen C."/>
            <person name="Yanf M."/>
            <person name="Daum C."/>
            <person name="Ng V."/>
            <person name="Clum A."/>
            <person name="Steindorff A."/>
            <person name="Ohm R."/>
            <person name="Martin F."/>
            <person name="Silar P."/>
            <person name="Natvig D."/>
            <person name="Lalanne C."/>
            <person name="Gautier V."/>
            <person name="Ament-velasquez S.L."/>
            <person name="Kruys A."/>
            <person name="Hutchinson M.I."/>
            <person name="Powell A.J."/>
            <person name="Barry K."/>
            <person name="Miller A.N."/>
            <person name="Grigoriev I.V."/>
            <person name="Debuchy R."/>
            <person name="Gladieux P."/>
            <person name="Thoren M.H."/>
            <person name="Johannesson H."/>
        </authorList>
    </citation>
    <scope>NUCLEOTIDE SEQUENCE</scope>
    <source>
        <strain evidence="4">CBS 232.78</strain>
    </source>
</reference>
<evidence type="ECO:0000313" key="4">
    <source>
        <dbReference type="EMBL" id="KAK3367565.1"/>
    </source>
</evidence>
<evidence type="ECO:0000259" key="3">
    <source>
        <dbReference type="Pfam" id="PF23658"/>
    </source>
</evidence>
<evidence type="ECO:0000256" key="2">
    <source>
        <dbReference type="SAM" id="SignalP"/>
    </source>
</evidence>
<keyword evidence="2" id="KW-0732">Signal</keyword>
<dbReference type="InterPro" id="IPR052766">
    <property type="entry name" value="S41A_metabolite_peptidase"/>
</dbReference>
<dbReference type="InterPro" id="IPR056186">
    <property type="entry name" value="PDZ_CPAF-rel"/>
</dbReference>
<evidence type="ECO:0000256" key="1">
    <source>
        <dbReference type="SAM" id="MobiDB-lite"/>
    </source>
</evidence>
<dbReference type="SUPFAM" id="SSF52096">
    <property type="entry name" value="ClpP/crotonase"/>
    <property type="match status" value="1"/>
</dbReference>
<accession>A0AAE0K0T4</accession>
<sequence length="450" mass="49324">MLPAVQILAVALALSQLSDGLPASDKIATTESHSTLDYLKNPSRGYLSESVDLIRGLDDIAANLKNSSVYSNKFAFLADLYTLTGIRVRDAHFSYTSLLFDLFTFRIGVKFISISDEGLSLHRIVLHDDTNHTQLGYVPSPVSTINGIPALEYLQKISPHSGGSHDPDTRFNMLFPSVVKESAYTQSDRNFATTFPGYPKPVNVTLAGSTAGFIPSFSDDVAVLAVNSFVEVVNPKNLAPILDTTLHIHNVTVDFLSHAKQTGRTKLILDLQSNGGGLLPNLAALYLTLFPAETQLHLLWKVRAYPQLEWLGKELMPTKNQTTTASYSLPSALKPFTQPNYTAWPSFPPFYGPVPEGAKWGSYTHPSLLNPLTRIHIPGLSHLALPASGHHPPLGRTVRLRMRAVRIHPHARARDPHCSHGRPAARVAADASRRTGQREAGDFLWDVSFG</sequence>
<dbReference type="InterPro" id="IPR029045">
    <property type="entry name" value="ClpP/crotonase-like_dom_sf"/>
</dbReference>
<keyword evidence="5" id="KW-1185">Reference proteome</keyword>
<dbReference type="PANTHER" id="PTHR37049">
    <property type="entry name" value="PEPTIDASE S41 FAMILY PROTEIN"/>
    <property type="match status" value="1"/>
</dbReference>
<dbReference type="Pfam" id="PF23658">
    <property type="entry name" value="PDZ_CPAF_rel"/>
    <property type="match status" value="1"/>
</dbReference>
<protein>
    <recommendedName>
        <fullName evidence="3">CPAF-like PDZ domain-containing protein</fullName>
    </recommendedName>
</protein>